<evidence type="ECO:0000313" key="3">
    <source>
        <dbReference type="EMBL" id="KGR16616.1"/>
    </source>
</evidence>
<dbReference type="Pfam" id="PF13181">
    <property type="entry name" value="TPR_8"/>
    <property type="match status" value="1"/>
</dbReference>
<feature type="compositionally biased region" description="Acidic residues" evidence="2">
    <location>
        <begin position="380"/>
        <end position="399"/>
    </location>
</feature>
<evidence type="ECO:0000256" key="2">
    <source>
        <dbReference type="SAM" id="MobiDB-lite"/>
    </source>
</evidence>
<reference evidence="3 4" key="1">
    <citation type="submission" date="2013-12" db="EMBL/GenBank/DDBJ databases">
        <title>The Genome Sequence of Candida albicans P78048.</title>
        <authorList>
            <consortium name="The Broad Institute Genome Sequencing Platform"/>
            <consortium name="The Broad Institute Genome Sequencing Center for Infectious Disease"/>
            <person name="Cuomo C."/>
            <person name="Bennett R."/>
            <person name="Hirakawa M."/>
            <person name="Noverr M."/>
            <person name="Mitchell A."/>
            <person name="Young S.K."/>
            <person name="Zeng Q."/>
            <person name="Gargeya S."/>
            <person name="Fitzgerald M."/>
            <person name="Abouelleil A."/>
            <person name="Alvarado L."/>
            <person name="Berlin A.M."/>
            <person name="Chapman S.B."/>
            <person name="Dewar J."/>
            <person name="Goldberg J."/>
            <person name="Griggs A."/>
            <person name="Gujja S."/>
            <person name="Hansen M."/>
            <person name="Howarth C."/>
            <person name="Imamovic A."/>
            <person name="Larimer J."/>
            <person name="McCowan C."/>
            <person name="Murphy C."/>
            <person name="Pearson M."/>
            <person name="Priest M."/>
            <person name="Roberts A."/>
            <person name="Saif S."/>
            <person name="Shea T."/>
            <person name="Sykes S."/>
            <person name="Wortman J."/>
            <person name="Nusbaum C."/>
            <person name="Birren B."/>
        </authorList>
    </citation>
    <scope>NUCLEOTIDE SEQUENCE [LARGE SCALE GENOMIC DNA]</scope>
    <source>
        <strain evidence="3 4">P78048</strain>
    </source>
</reference>
<dbReference type="CDD" id="cd24142">
    <property type="entry name" value="ACL4-like"/>
    <property type="match status" value="1"/>
</dbReference>
<name>A0AB34PXJ9_CANAX</name>
<dbReference type="PROSITE" id="PS50005">
    <property type="entry name" value="TPR"/>
    <property type="match status" value="1"/>
</dbReference>
<dbReference type="InterPro" id="IPR019734">
    <property type="entry name" value="TPR_rpt"/>
</dbReference>
<sequence length="399" mass="45808">MSDEIISQARAFLETSQPEKALDLLYPYIESQIDSIPYLSILGETYLENNELEKAYQILTRGCELDPNANEGFEKFLYLGQIIGGQDGINYINIAINKLQSLLLEEEEEEKNDSTKKSFFINKLNSAIFAEIEIWMTDLCMEPEAESKCNELIDYSLQLDDNNNPESYSLLSSIRISQQRTQEAIEALLKSWELFKLKKSKLEEMANNAKTDQQQEAEEEEEEEDVGGNSGDSFEIGMEYVDLIQPLITLSRYAIELEQYDIAIQISNNVQDINENILDSYYIESLANILKLKKILYPNDQNYKDIELSEILNQVNGDNDEINSILQDVKLSLTMAYKIINSDIGEEFDHGLIEQINQLLQEFGGPIMSELMPQRRRGNDDDDDDEIEGWEDEIVSDDE</sequence>
<feature type="compositionally biased region" description="Acidic residues" evidence="2">
    <location>
        <begin position="215"/>
        <end position="226"/>
    </location>
</feature>
<evidence type="ECO:0000313" key="4">
    <source>
        <dbReference type="Proteomes" id="UP000030161"/>
    </source>
</evidence>
<protein>
    <submittedName>
        <fullName evidence="3">Uncharacterized protein</fullName>
    </submittedName>
</protein>
<dbReference type="SUPFAM" id="SSF48452">
    <property type="entry name" value="TPR-like"/>
    <property type="match status" value="1"/>
</dbReference>
<feature type="repeat" description="TPR" evidence="1">
    <location>
        <begin position="36"/>
        <end position="69"/>
    </location>
</feature>
<dbReference type="EMBL" id="AJIX01000009">
    <property type="protein sequence ID" value="KGR16616.1"/>
    <property type="molecule type" value="Genomic_DNA"/>
</dbReference>
<gene>
    <name evidence="3" type="ORF">MG3_01345</name>
</gene>
<evidence type="ECO:0000256" key="1">
    <source>
        <dbReference type="PROSITE-ProRule" id="PRU00339"/>
    </source>
</evidence>
<keyword evidence="1" id="KW-0802">TPR repeat</keyword>
<comment type="caution">
    <text evidence="3">The sequence shown here is derived from an EMBL/GenBank/DDBJ whole genome shotgun (WGS) entry which is preliminary data.</text>
</comment>
<proteinExistence type="predicted"/>
<dbReference type="Proteomes" id="UP000030161">
    <property type="component" value="Unassembled WGS sequence"/>
</dbReference>
<organism evidence="3 4">
    <name type="scientific">Candida albicans P78048</name>
    <dbReference type="NCBI Taxonomy" id="1094989"/>
    <lineage>
        <taxon>Eukaryota</taxon>
        <taxon>Fungi</taxon>
        <taxon>Dikarya</taxon>
        <taxon>Ascomycota</taxon>
        <taxon>Saccharomycotina</taxon>
        <taxon>Pichiomycetes</taxon>
        <taxon>Debaryomycetaceae</taxon>
        <taxon>Candida/Lodderomyces clade</taxon>
        <taxon>Candida</taxon>
    </lineage>
</organism>
<feature type="region of interest" description="Disordered" evidence="2">
    <location>
        <begin position="371"/>
        <end position="399"/>
    </location>
</feature>
<accession>A0AB34PXJ9</accession>
<dbReference type="Gene3D" id="1.25.40.10">
    <property type="entry name" value="Tetratricopeptide repeat domain"/>
    <property type="match status" value="2"/>
</dbReference>
<dbReference type="AlphaFoldDB" id="A0AB34PXJ9"/>
<feature type="region of interest" description="Disordered" evidence="2">
    <location>
        <begin position="206"/>
        <end position="231"/>
    </location>
</feature>
<dbReference type="InterPro" id="IPR011990">
    <property type="entry name" value="TPR-like_helical_dom_sf"/>
</dbReference>